<dbReference type="InterPro" id="IPR035911">
    <property type="entry name" value="MurE/MurF_N"/>
</dbReference>
<dbReference type="Gene3D" id="3.40.1190.10">
    <property type="entry name" value="Mur-like, catalytic domain"/>
    <property type="match status" value="1"/>
</dbReference>
<evidence type="ECO:0000256" key="11">
    <source>
        <dbReference type="RuleBase" id="RU004136"/>
    </source>
</evidence>
<comment type="function">
    <text evidence="10 11">Involved in cell wall formation. Catalyzes the final step in the synthesis of UDP-N-acetylmuramoyl-pentapeptide, the precursor of murein.</text>
</comment>
<dbReference type="GO" id="GO:0008360">
    <property type="term" value="P:regulation of cell shape"/>
    <property type="evidence" value="ECO:0007669"/>
    <property type="project" value="UniProtKB-KW"/>
</dbReference>
<dbReference type="InterPro" id="IPR013221">
    <property type="entry name" value="Mur_ligase_cen"/>
</dbReference>
<evidence type="ECO:0000256" key="5">
    <source>
        <dbReference type="ARBA" id="ARBA00022840"/>
    </source>
</evidence>
<keyword evidence="5 10" id="KW-0067">ATP-binding</keyword>
<feature type="domain" description="Mur ligase C-terminal" evidence="13">
    <location>
        <begin position="316"/>
        <end position="443"/>
    </location>
</feature>
<evidence type="ECO:0000256" key="8">
    <source>
        <dbReference type="ARBA" id="ARBA00023306"/>
    </source>
</evidence>
<protein>
    <recommendedName>
        <fullName evidence="10 11">UDP-N-acetylmuramoyl-tripeptide--D-alanyl-D-alanine ligase</fullName>
        <ecNumber evidence="10 11">6.3.2.10</ecNumber>
    </recommendedName>
    <alternativeName>
        <fullName evidence="10">D-alanyl-D-alanine-adding enzyme</fullName>
    </alternativeName>
</protein>
<dbReference type="GO" id="GO:0009252">
    <property type="term" value="P:peptidoglycan biosynthetic process"/>
    <property type="evidence" value="ECO:0007669"/>
    <property type="project" value="UniProtKB-UniRule"/>
</dbReference>
<dbReference type="InterPro" id="IPR004101">
    <property type="entry name" value="Mur_ligase_C"/>
</dbReference>
<dbReference type="Pfam" id="PF08245">
    <property type="entry name" value="Mur_ligase_M"/>
    <property type="match status" value="1"/>
</dbReference>
<keyword evidence="4 10" id="KW-0547">Nucleotide-binding</keyword>
<reference evidence="15 16" key="1">
    <citation type="submission" date="2016-11" db="EMBL/GenBank/DDBJ databases">
        <authorList>
            <person name="Jaros S."/>
            <person name="Januszkiewicz K."/>
            <person name="Wedrychowicz H."/>
        </authorList>
    </citation>
    <scope>NUCLEOTIDE SEQUENCE [LARGE SCALE GENOMIC DNA]</scope>
    <source>
        <strain evidence="15 16">DSM 19022</strain>
    </source>
</reference>
<keyword evidence="3 10" id="KW-0132">Cell division</keyword>
<dbReference type="AlphaFoldDB" id="A0A1M6CN53"/>
<evidence type="ECO:0000259" key="14">
    <source>
        <dbReference type="Pfam" id="PF08245"/>
    </source>
</evidence>
<dbReference type="OrthoDB" id="9801978at2"/>
<dbReference type="STRING" id="1122184.SAMN02745176_00856"/>
<evidence type="ECO:0000256" key="2">
    <source>
        <dbReference type="ARBA" id="ARBA00022598"/>
    </source>
</evidence>
<evidence type="ECO:0000256" key="4">
    <source>
        <dbReference type="ARBA" id="ARBA00022741"/>
    </source>
</evidence>
<dbReference type="InterPro" id="IPR000713">
    <property type="entry name" value="Mur_ligase_N"/>
</dbReference>
<proteinExistence type="inferred from homology"/>
<accession>A0A1M6CN53</accession>
<dbReference type="UniPathway" id="UPA00219"/>
<dbReference type="InterPro" id="IPR036565">
    <property type="entry name" value="Mur-like_cat_sf"/>
</dbReference>
<evidence type="ECO:0000256" key="1">
    <source>
        <dbReference type="ARBA" id="ARBA00022490"/>
    </source>
</evidence>
<evidence type="ECO:0000256" key="7">
    <source>
        <dbReference type="ARBA" id="ARBA00022984"/>
    </source>
</evidence>
<dbReference type="NCBIfam" id="TIGR01143">
    <property type="entry name" value="murF"/>
    <property type="match status" value="1"/>
</dbReference>
<dbReference type="Proteomes" id="UP000184442">
    <property type="component" value="Unassembled WGS sequence"/>
</dbReference>
<comment type="similarity">
    <text evidence="10">Belongs to the MurCDEF family. MurF subfamily.</text>
</comment>
<evidence type="ECO:0000313" key="16">
    <source>
        <dbReference type="Proteomes" id="UP000184442"/>
    </source>
</evidence>
<evidence type="ECO:0000259" key="12">
    <source>
        <dbReference type="Pfam" id="PF01225"/>
    </source>
</evidence>
<dbReference type="EMBL" id="FQZS01000005">
    <property type="protein sequence ID" value="SHI62281.1"/>
    <property type="molecule type" value="Genomic_DNA"/>
</dbReference>
<comment type="pathway">
    <text evidence="10 11">Cell wall biogenesis; peptidoglycan biosynthesis.</text>
</comment>
<dbReference type="GO" id="GO:0005524">
    <property type="term" value="F:ATP binding"/>
    <property type="evidence" value="ECO:0007669"/>
    <property type="project" value="UniProtKB-UniRule"/>
</dbReference>
<dbReference type="InterPro" id="IPR051046">
    <property type="entry name" value="MurCDEF_CellWall_CoF430Synth"/>
</dbReference>
<evidence type="ECO:0000313" key="15">
    <source>
        <dbReference type="EMBL" id="SHI62281.1"/>
    </source>
</evidence>
<dbReference type="EC" id="6.3.2.10" evidence="10 11"/>
<dbReference type="HAMAP" id="MF_02019">
    <property type="entry name" value="MurF"/>
    <property type="match status" value="1"/>
</dbReference>
<dbReference type="PANTHER" id="PTHR43024:SF1">
    <property type="entry name" value="UDP-N-ACETYLMURAMOYL-TRIPEPTIDE--D-ALANYL-D-ALANINE LIGASE"/>
    <property type="match status" value="1"/>
</dbReference>
<dbReference type="InterPro" id="IPR036615">
    <property type="entry name" value="Mur_ligase_C_dom_sf"/>
</dbReference>
<dbReference type="GO" id="GO:0005737">
    <property type="term" value="C:cytoplasm"/>
    <property type="evidence" value="ECO:0007669"/>
    <property type="project" value="UniProtKB-SubCell"/>
</dbReference>
<dbReference type="Gene3D" id="3.40.1390.10">
    <property type="entry name" value="MurE/MurF, N-terminal domain"/>
    <property type="match status" value="1"/>
</dbReference>
<dbReference type="SUPFAM" id="SSF53623">
    <property type="entry name" value="MurD-like peptide ligases, catalytic domain"/>
    <property type="match status" value="1"/>
</dbReference>
<feature type="binding site" evidence="10">
    <location>
        <begin position="110"/>
        <end position="116"/>
    </location>
    <ligand>
        <name>ATP</name>
        <dbReference type="ChEBI" id="CHEBI:30616"/>
    </ligand>
</feature>
<dbReference type="InterPro" id="IPR005863">
    <property type="entry name" value="UDP-N-AcMur_synth"/>
</dbReference>
<dbReference type="SUPFAM" id="SSF53244">
    <property type="entry name" value="MurD-like peptide ligases, peptide-binding domain"/>
    <property type="match status" value="1"/>
</dbReference>
<keyword evidence="2 10" id="KW-0436">Ligase</keyword>
<name>A0A1M6CN53_9FIRM</name>
<evidence type="ECO:0000256" key="9">
    <source>
        <dbReference type="ARBA" id="ARBA00023316"/>
    </source>
</evidence>
<dbReference type="Pfam" id="PF02875">
    <property type="entry name" value="Mur_ligase_C"/>
    <property type="match status" value="1"/>
</dbReference>
<evidence type="ECO:0000256" key="6">
    <source>
        <dbReference type="ARBA" id="ARBA00022960"/>
    </source>
</evidence>
<keyword evidence="8 10" id="KW-0131">Cell cycle</keyword>
<gene>
    <name evidence="10" type="primary">murF</name>
    <name evidence="15" type="ORF">SAMN02745176_00856</name>
</gene>
<evidence type="ECO:0000256" key="3">
    <source>
        <dbReference type="ARBA" id="ARBA00022618"/>
    </source>
</evidence>
<dbReference type="Gene3D" id="3.90.190.20">
    <property type="entry name" value="Mur ligase, C-terminal domain"/>
    <property type="match status" value="1"/>
</dbReference>
<evidence type="ECO:0000259" key="13">
    <source>
        <dbReference type="Pfam" id="PF02875"/>
    </source>
</evidence>
<keyword evidence="1 10" id="KW-0963">Cytoplasm</keyword>
<feature type="domain" description="Mur ligase N-terminal catalytic" evidence="12">
    <location>
        <begin position="26"/>
        <end position="70"/>
    </location>
</feature>
<keyword evidence="6 10" id="KW-0133">Cell shape</keyword>
<feature type="domain" description="Mur ligase central" evidence="14">
    <location>
        <begin position="108"/>
        <end position="293"/>
    </location>
</feature>
<keyword evidence="7 10" id="KW-0573">Peptidoglycan synthesis</keyword>
<evidence type="ECO:0000256" key="10">
    <source>
        <dbReference type="HAMAP-Rule" id="MF_02019"/>
    </source>
</evidence>
<dbReference type="GO" id="GO:0051301">
    <property type="term" value="P:cell division"/>
    <property type="evidence" value="ECO:0007669"/>
    <property type="project" value="UniProtKB-KW"/>
</dbReference>
<sequence>MEPMNIVEIARALNGKLINCEHNIIVTGVSTDSRKINKGQLFIPIKGLNFDGHDFIEKAIEMGAVASLSQYDLGARNFPYIIVEDTQIALMKLAKYYRSKFNIPAVAVTGSSGKTTTKEMIASVLSESFSVLKNEGNLNNTIGLPITVFGIEKHHDICVFEMGMNRFGEIESLAAIVKPDVAVITNIGTAHIEYLGSRQGIFEAKKEVFKYFTKENTAIINGDDDMLSTMTNTEYNVIKYGLEEHNTFCAKNIKQHGDEGMEFSLCIDGKKENFFVPLIGVHNVYNALCAIAVGLTMKMNIEKIKSGLAKFAPGKMRMEIFNTDDGIRVINDSYNANPDSTSAAIEVLKNMPCHGRRVLIIGDMMELGDYSEIGHKRVGEKAAESNIDIIITIGEKAKDVCKGALNKGMGDRQIYHFKDNAAAISQLISILLPKDTVLIKGSRVMKLEEIADFLRERRLTKDE</sequence>
<organism evidence="15 16">
    <name type="scientific">Lutispora thermophila DSM 19022</name>
    <dbReference type="NCBI Taxonomy" id="1122184"/>
    <lineage>
        <taxon>Bacteria</taxon>
        <taxon>Bacillati</taxon>
        <taxon>Bacillota</taxon>
        <taxon>Clostridia</taxon>
        <taxon>Lutisporales</taxon>
        <taxon>Lutisporaceae</taxon>
        <taxon>Lutispora</taxon>
    </lineage>
</organism>
<dbReference type="GO" id="GO:0008766">
    <property type="term" value="F:UDP-N-acetylmuramoylalanyl-D-glutamyl-2,6-diaminopimelate-D-alanyl-D-alanine ligase activity"/>
    <property type="evidence" value="ECO:0007669"/>
    <property type="project" value="RHEA"/>
</dbReference>
<dbReference type="PANTHER" id="PTHR43024">
    <property type="entry name" value="UDP-N-ACETYLMURAMOYL-TRIPEPTIDE--D-ALANYL-D-ALANINE LIGASE"/>
    <property type="match status" value="1"/>
</dbReference>
<dbReference type="SUPFAM" id="SSF63418">
    <property type="entry name" value="MurE/MurF N-terminal domain"/>
    <property type="match status" value="1"/>
</dbReference>
<keyword evidence="16" id="KW-1185">Reference proteome</keyword>
<keyword evidence="9 10" id="KW-0961">Cell wall biogenesis/degradation</keyword>
<dbReference type="GO" id="GO:0047480">
    <property type="term" value="F:UDP-N-acetylmuramoyl-tripeptide-D-alanyl-D-alanine ligase activity"/>
    <property type="evidence" value="ECO:0007669"/>
    <property type="project" value="UniProtKB-UniRule"/>
</dbReference>
<comment type="subcellular location">
    <subcellularLocation>
        <location evidence="10 11">Cytoplasm</location>
    </subcellularLocation>
</comment>
<dbReference type="Pfam" id="PF01225">
    <property type="entry name" value="Mur_ligase"/>
    <property type="match status" value="1"/>
</dbReference>
<comment type="catalytic activity">
    <reaction evidence="10 11">
        <text>D-alanyl-D-alanine + UDP-N-acetyl-alpha-D-muramoyl-L-alanyl-gamma-D-glutamyl-meso-2,6-diaminopimelate + ATP = UDP-N-acetyl-alpha-D-muramoyl-L-alanyl-gamma-D-glutamyl-meso-2,6-diaminopimeloyl-D-alanyl-D-alanine + ADP + phosphate + H(+)</text>
        <dbReference type="Rhea" id="RHEA:28374"/>
        <dbReference type="ChEBI" id="CHEBI:15378"/>
        <dbReference type="ChEBI" id="CHEBI:30616"/>
        <dbReference type="ChEBI" id="CHEBI:43474"/>
        <dbReference type="ChEBI" id="CHEBI:57822"/>
        <dbReference type="ChEBI" id="CHEBI:61386"/>
        <dbReference type="ChEBI" id="CHEBI:83905"/>
        <dbReference type="ChEBI" id="CHEBI:456216"/>
        <dbReference type="EC" id="6.3.2.10"/>
    </reaction>
</comment>
<dbReference type="GO" id="GO:0071555">
    <property type="term" value="P:cell wall organization"/>
    <property type="evidence" value="ECO:0007669"/>
    <property type="project" value="UniProtKB-KW"/>
</dbReference>